<protein>
    <submittedName>
        <fullName evidence="5">RPS5</fullName>
    </submittedName>
</protein>
<dbReference type="GO" id="GO:0003735">
    <property type="term" value="F:structural constituent of ribosome"/>
    <property type="evidence" value="ECO:0007669"/>
    <property type="project" value="EnsemblFungi"/>
</dbReference>
<dbReference type="InterPro" id="IPR023798">
    <property type="entry name" value="Ribosomal_uS7_dom"/>
</dbReference>
<dbReference type="STRING" id="646526.A0A1W0E6U9"/>
<dbReference type="EMBL" id="MNPJ01000015">
    <property type="protein sequence ID" value="OQS54948.1"/>
    <property type="molecule type" value="Genomic_DNA"/>
</dbReference>
<dbReference type="SUPFAM" id="SSF47973">
    <property type="entry name" value="Ribosomal protein S7"/>
    <property type="match status" value="1"/>
</dbReference>
<keyword evidence="2" id="KW-0689">Ribosomal protein</keyword>
<comment type="caution">
    <text evidence="5">The sequence shown here is derived from an EMBL/GenBank/DDBJ whole genome shotgun (WGS) entry which is preliminary data.</text>
</comment>
<dbReference type="GO" id="GO:0006412">
    <property type="term" value="P:translation"/>
    <property type="evidence" value="ECO:0007669"/>
    <property type="project" value="InterPro"/>
</dbReference>
<evidence type="ECO:0000313" key="5">
    <source>
        <dbReference type="EMBL" id="OQS54948.1"/>
    </source>
</evidence>
<dbReference type="AlphaFoldDB" id="A0A1W0E6U9"/>
<reference evidence="5 6" key="1">
    <citation type="journal article" date="2017" name="Environ. Microbiol.">
        <title>Decay of the glycolytic pathway and adaptation to intranuclear parasitism within Enterocytozoonidae microsporidia.</title>
        <authorList>
            <person name="Wiredu Boakye D."/>
            <person name="Jaroenlak P."/>
            <person name="Prachumwat A."/>
            <person name="Williams T.A."/>
            <person name="Bateman K.S."/>
            <person name="Itsathitphaisarn O."/>
            <person name="Sritunyalucksana K."/>
            <person name="Paszkiewicz K.H."/>
            <person name="Moore K.A."/>
            <person name="Stentiford G.D."/>
            <person name="Williams B.A."/>
        </authorList>
    </citation>
    <scope>NUCLEOTIDE SEQUENCE [LARGE SCALE GENOMIC DNA]</scope>
    <source>
        <strain evidence="5 6">TH1</strain>
    </source>
</reference>
<accession>A0A1W0E6U9</accession>
<evidence type="ECO:0000259" key="4">
    <source>
        <dbReference type="Pfam" id="PF00177"/>
    </source>
</evidence>
<dbReference type="PANTHER" id="PTHR11205">
    <property type="entry name" value="RIBOSOMAL PROTEIN S7"/>
    <property type="match status" value="1"/>
</dbReference>
<keyword evidence="6" id="KW-1185">Reference proteome</keyword>
<evidence type="ECO:0000256" key="1">
    <source>
        <dbReference type="ARBA" id="ARBA00007151"/>
    </source>
</evidence>
<name>A0A1W0E6U9_9MICR</name>
<dbReference type="GO" id="GO:0000054">
    <property type="term" value="P:ribosomal subunit export from nucleus"/>
    <property type="evidence" value="ECO:0007669"/>
    <property type="project" value="EnsemblFungi"/>
</dbReference>
<evidence type="ECO:0000256" key="3">
    <source>
        <dbReference type="ARBA" id="ARBA00023274"/>
    </source>
</evidence>
<comment type="similarity">
    <text evidence="1">Belongs to the universal ribosomal protein uS7 family.</text>
</comment>
<dbReference type="OrthoDB" id="10264639at2759"/>
<dbReference type="Proteomes" id="UP000192758">
    <property type="component" value="Unassembled WGS sequence"/>
</dbReference>
<dbReference type="PIRSF" id="PIRSF002122">
    <property type="entry name" value="RPS7p_RPS7a_RPS5e_RPS7o"/>
    <property type="match status" value="1"/>
</dbReference>
<evidence type="ECO:0000313" key="6">
    <source>
        <dbReference type="Proteomes" id="UP000192758"/>
    </source>
</evidence>
<proteinExistence type="inferred from homology"/>
<dbReference type="VEuPathDB" id="MicrosporidiaDB:EHP00_1293"/>
<organism evidence="5 6">
    <name type="scientific">Ecytonucleospora hepatopenaei</name>
    <dbReference type="NCBI Taxonomy" id="646526"/>
    <lineage>
        <taxon>Eukaryota</taxon>
        <taxon>Fungi</taxon>
        <taxon>Fungi incertae sedis</taxon>
        <taxon>Microsporidia</taxon>
        <taxon>Enterocytozoonidae</taxon>
        <taxon>Ecytonucleospora</taxon>
    </lineage>
</organism>
<sequence length="192" mass="21380">MSEKVELKLFNKYSFEEVKINDESLRNVINIQKTGIVPHTATKEDLGHFGKCNTSIIERFVVHLMQHGRNSGKKRLAMKLFMEACEIMSKKGGNPIQMLVDAVINAGPREISARVGRGGNMKRASVDVSPYKRVAKALQFLADAIRNAAFGNKKQGMPEIIAYEIMACAAGNQNSMALKKKEEVERIAKSNR</sequence>
<dbReference type="GO" id="GO:0030490">
    <property type="term" value="P:maturation of SSU-rRNA"/>
    <property type="evidence" value="ECO:0007669"/>
    <property type="project" value="EnsemblFungi"/>
</dbReference>
<dbReference type="Gene3D" id="1.10.455.10">
    <property type="entry name" value="Ribosomal protein S7 domain"/>
    <property type="match status" value="1"/>
</dbReference>
<dbReference type="InterPro" id="IPR000235">
    <property type="entry name" value="Ribosomal_uS7"/>
</dbReference>
<dbReference type="Pfam" id="PF00177">
    <property type="entry name" value="Ribosomal_S7"/>
    <property type="match status" value="1"/>
</dbReference>
<gene>
    <name evidence="5" type="primary">RPS5</name>
    <name evidence="5" type="ORF">EHP00_1293</name>
</gene>
<keyword evidence="3" id="KW-0687">Ribonucleoprotein</keyword>
<feature type="domain" description="Small ribosomal subunit protein uS7" evidence="4">
    <location>
        <begin position="34"/>
        <end position="192"/>
    </location>
</feature>
<dbReference type="GO" id="GO:0022627">
    <property type="term" value="C:cytosolic small ribosomal subunit"/>
    <property type="evidence" value="ECO:0007669"/>
    <property type="project" value="EnsemblFungi"/>
</dbReference>
<dbReference type="InterPro" id="IPR036823">
    <property type="entry name" value="Ribosomal_uS7_dom_sf"/>
</dbReference>
<evidence type="ECO:0000256" key="2">
    <source>
        <dbReference type="ARBA" id="ARBA00022980"/>
    </source>
</evidence>